<dbReference type="EMBL" id="CP036271">
    <property type="protein sequence ID" value="QDT55657.1"/>
    <property type="molecule type" value="Genomic_DNA"/>
</dbReference>
<dbReference type="InterPro" id="IPR016164">
    <property type="entry name" value="FAD-linked_Oxase-like_C"/>
</dbReference>
<dbReference type="EC" id="1.1.2.-" evidence="6"/>
<dbReference type="InterPro" id="IPR010031">
    <property type="entry name" value="FAD_lactone_oxidase-like"/>
</dbReference>
<evidence type="ECO:0000313" key="7">
    <source>
        <dbReference type="Proteomes" id="UP000315700"/>
    </source>
</evidence>
<dbReference type="PROSITE" id="PS51318">
    <property type="entry name" value="TAT"/>
    <property type="match status" value="1"/>
</dbReference>
<gene>
    <name evidence="6" type="ORF">Pan44_37030</name>
</gene>
<keyword evidence="7" id="KW-1185">Reference proteome</keyword>
<dbReference type="RefSeq" id="WP_145031709.1">
    <property type="nucleotide sequence ID" value="NZ_CP036271.1"/>
</dbReference>
<dbReference type="PANTHER" id="PTHR43762">
    <property type="entry name" value="L-GULONOLACTONE OXIDASE"/>
    <property type="match status" value="1"/>
</dbReference>
<evidence type="ECO:0000313" key="6">
    <source>
        <dbReference type="EMBL" id="QDT55657.1"/>
    </source>
</evidence>
<dbReference type="Pfam" id="PF01565">
    <property type="entry name" value="FAD_binding_4"/>
    <property type="match status" value="1"/>
</dbReference>
<dbReference type="GO" id="GO:0003885">
    <property type="term" value="F:D-arabinono-1,4-lactone oxidase activity"/>
    <property type="evidence" value="ECO:0007669"/>
    <property type="project" value="InterPro"/>
</dbReference>
<dbReference type="OrthoDB" id="9768764at2"/>
<dbReference type="PANTHER" id="PTHR43762:SF1">
    <property type="entry name" value="D-ARABINONO-1,4-LACTONE OXIDASE"/>
    <property type="match status" value="1"/>
</dbReference>
<keyword evidence="3 6" id="KW-0560">Oxidoreductase</keyword>
<dbReference type="PROSITE" id="PS51387">
    <property type="entry name" value="FAD_PCMH"/>
    <property type="match status" value="1"/>
</dbReference>
<dbReference type="GO" id="GO:0071949">
    <property type="term" value="F:FAD binding"/>
    <property type="evidence" value="ECO:0007669"/>
    <property type="project" value="InterPro"/>
</dbReference>
<feature type="domain" description="FAD-binding PCMH-type" evidence="5">
    <location>
        <begin position="38"/>
        <end position="219"/>
    </location>
</feature>
<evidence type="ECO:0000256" key="3">
    <source>
        <dbReference type="ARBA" id="ARBA00023002"/>
    </source>
</evidence>
<protein>
    <submittedName>
        <fullName evidence="6">L-gulono-1,4-lactone dehydrogenase</fullName>
        <ecNumber evidence="6">1.1.2.-</ecNumber>
    </submittedName>
</protein>
<dbReference type="InterPro" id="IPR006094">
    <property type="entry name" value="Oxid_FAD_bind_N"/>
</dbReference>
<dbReference type="Pfam" id="PF04030">
    <property type="entry name" value="ALO"/>
    <property type="match status" value="1"/>
</dbReference>
<organism evidence="6 7">
    <name type="scientific">Caulifigura coniformis</name>
    <dbReference type="NCBI Taxonomy" id="2527983"/>
    <lineage>
        <taxon>Bacteria</taxon>
        <taxon>Pseudomonadati</taxon>
        <taxon>Planctomycetota</taxon>
        <taxon>Planctomycetia</taxon>
        <taxon>Planctomycetales</taxon>
        <taxon>Planctomycetaceae</taxon>
        <taxon>Caulifigura</taxon>
    </lineage>
</organism>
<name>A0A517SHT0_9PLAN</name>
<evidence type="ECO:0000256" key="1">
    <source>
        <dbReference type="ARBA" id="ARBA00022630"/>
    </source>
</evidence>
<dbReference type="AlphaFoldDB" id="A0A517SHT0"/>
<evidence type="ECO:0000259" key="5">
    <source>
        <dbReference type="PROSITE" id="PS51387"/>
    </source>
</evidence>
<keyword evidence="4" id="KW-1133">Transmembrane helix</keyword>
<dbReference type="InterPro" id="IPR016169">
    <property type="entry name" value="FAD-bd_PCMH_sub2"/>
</dbReference>
<evidence type="ECO:0000256" key="4">
    <source>
        <dbReference type="SAM" id="Phobius"/>
    </source>
</evidence>
<dbReference type="SUPFAM" id="SSF55103">
    <property type="entry name" value="FAD-linked oxidases, C-terminal domain"/>
    <property type="match status" value="1"/>
</dbReference>
<dbReference type="InParanoid" id="A0A517SHT0"/>
<dbReference type="InterPro" id="IPR006311">
    <property type="entry name" value="TAT_signal"/>
</dbReference>
<evidence type="ECO:0000256" key="2">
    <source>
        <dbReference type="ARBA" id="ARBA00022827"/>
    </source>
</evidence>
<dbReference type="InterPro" id="IPR016166">
    <property type="entry name" value="FAD-bd_PCMH"/>
</dbReference>
<dbReference type="Proteomes" id="UP000315700">
    <property type="component" value="Chromosome"/>
</dbReference>
<keyword evidence="4" id="KW-0472">Membrane</keyword>
<dbReference type="KEGG" id="ccos:Pan44_37030"/>
<dbReference type="InterPro" id="IPR036318">
    <property type="entry name" value="FAD-bd_PCMH-like_sf"/>
</dbReference>
<sequence>MYSRRSFLKTTVGTAGCVAAGRHLRSEEAEVDVNDVQSQLNATRVLDVQRPTSVAELQSLIRRVKRKDAALAVCGGRHAMGGQQFLTGATLIDTTGMCRVVRLDRTRGTVEVEAGMQWPALIEQLTRDQAGEEMLWTIRDKQSGVDNVCLGGSLASNIHGRGLKFAPMVETIESFVLIDAGGEARTCSRSENAELFSLAIGGYGLFGIVATVTLRLTPRFKVERVVDVIPVRDLLDRVQGRIDEGFVFGDCQYATDFRGPAEGHEGVFACYRPVTTDRDATPAIELPKSKWAELYRLARTDRTKAFETYANYYRSTNGQIYWSDRHQLSGNFQSYRDGWDTKASTDMITELYVPPRNFLAFLAAMRRDFVEHQCDLTYGTIRLIEPDGETFLRWATERLVCIICNLHVQHTAEGEAKAAKDFRRLIDRAIEFGGRYYLTYHRWATRTQVEACYPQFVEFLKLKRKYDPSERFQSNWYRHYRRMFEDRV</sequence>
<keyword evidence="2" id="KW-0274">FAD</keyword>
<dbReference type="Gene3D" id="3.30.465.10">
    <property type="match status" value="1"/>
</dbReference>
<keyword evidence="1" id="KW-0285">Flavoprotein</keyword>
<proteinExistence type="predicted"/>
<reference evidence="6 7" key="1">
    <citation type="submission" date="2019-02" db="EMBL/GenBank/DDBJ databases">
        <title>Deep-cultivation of Planctomycetes and their phenomic and genomic characterization uncovers novel biology.</title>
        <authorList>
            <person name="Wiegand S."/>
            <person name="Jogler M."/>
            <person name="Boedeker C."/>
            <person name="Pinto D."/>
            <person name="Vollmers J."/>
            <person name="Rivas-Marin E."/>
            <person name="Kohn T."/>
            <person name="Peeters S.H."/>
            <person name="Heuer A."/>
            <person name="Rast P."/>
            <person name="Oberbeckmann S."/>
            <person name="Bunk B."/>
            <person name="Jeske O."/>
            <person name="Meyerdierks A."/>
            <person name="Storesund J.E."/>
            <person name="Kallscheuer N."/>
            <person name="Luecker S."/>
            <person name="Lage O.M."/>
            <person name="Pohl T."/>
            <person name="Merkel B.J."/>
            <person name="Hornburger P."/>
            <person name="Mueller R.-W."/>
            <person name="Bruemmer F."/>
            <person name="Labrenz M."/>
            <person name="Spormann A.M."/>
            <person name="Op den Camp H."/>
            <person name="Overmann J."/>
            <person name="Amann R."/>
            <person name="Jetten M.S.M."/>
            <person name="Mascher T."/>
            <person name="Medema M.H."/>
            <person name="Devos D.P."/>
            <person name="Kaster A.-K."/>
            <person name="Ovreas L."/>
            <person name="Rohde M."/>
            <person name="Galperin M.Y."/>
            <person name="Jogler C."/>
        </authorList>
    </citation>
    <scope>NUCLEOTIDE SEQUENCE [LARGE SCALE GENOMIC DNA]</scope>
    <source>
        <strain evidence="6 7">Pan44</strain>
    </source>
</reference>
<keyword evidence="4" id="KW-0812">Transmembrane</keyword>
<dbReference type="InterPro" id="IPR007173">
    <property type="entry name" value="ALO_C"/>
</dbReference>
<accession>A0A517SHT0</accession>
<dbReference type="SUPFAM" id="SSF56176">
    <property type="entry name" value="FAD-binding/transporter-associated domain-like"/>
    <property type="match status" value="1"/>
</dbReference>
<dbReference type="GO" id="GO:0016020">
    <property type="term" value="C:membrane"/>
    <property type="evidence" value="ECO:0007669"/>
    <property type="project" value="InterPro"/>
</dbReference>
<feature type="transmembrane region" description="Helical" evidence="4">
    <location>
        <begin position="195"/>
        <end position="214"/>
    </location>
</feature>